<feature type="non-terminal residue" evidence="1">
    <location>
        <position position="1"/>
    </location>
</feature>
<proteinExistence type="predicted"/>
<evidence type="ECO:0000313" key="1">
    <source>
        <dbReference type="EMBL" id="EZA60835.1"/>
    </source>
</evidence>
<keyword evidence="2" id="KW-1185">Reference proteome</keyword>
<reference evidence="1 2" key="1">
    <citation type="journal article" date="2014" name="Curr. Biol.">
        <title>The genome of the clonal raider ant Cerapachys biroi.</title>
        <authorList>
            <person name="Oxley P.R."/>
            <person name="Ji L."/>
            <person name="Fetter-Pruneda I."/>
            <person name="McKenzie S.K."/>
            <person name="Li C."/>
            <person name="Hu H."/>
            <person name="Zhang G."/>
            <person name="Kronauer D.J."/>
        </authorList>
    </citation>
    <scope>NUCLEOTIDE SEQUENCE [LARGE SCALE GENOMIC DNA]</scope>
</reference>
<gene>
    <name evidence="1" type="ORF">X777_13036</name>
</gene>
<sequence>DKVSLRRKKPLLFSSPRCTSRQGMTMLWMRSISSRANQGGKARDLHLTANFTFTCLLLSIPGGCGSRGMIEKKEDRTVRRKHLFLGFLRLKGPVGVV</sequence>
<name>A0A026WXP5_OOCBI</name>
<organism evidence="1 2">
    <name type="scientific">Ooceraea biroi</name>
    <name type="common">Clonal raider ant</name>
    <name type="synonym">Cerapachys biroi</name>
    <dbReference type="NCBI Taxonomy" id="2015173"/>
    <lineage>
        <taxon>Eukaryota</taxon>
        <taxon>Metazoa</taxon>
        <taxon>Ecdysozoa</taxon>
        <taxon>Arthropoda</taxon>
        <taxon>Hexapoda</taxon>
        <taxon>Insecta</taxon>
        <taxon>Pterygota</taxon>
        <taxon>Neoptera</taxon>
        <taxon>Endopterygota</taxon>
        <taxon>Hymenoptera</taxon>
        <taxon>Apocrita</taxon>
        <taxon>Aculeata</taxon>
        <taxon>Formicoidea</taxon>
        <taxon>Formicidae</taxon>
        <taxon>Dorylinae</taxon>
        <taxon>Ooceraea</taxon>
    </lineage>
</organism>
<dbReference type="EMBL" id="KK107064">
    <property type="protein sequence ID" value="EZA60835.1"/>
    <property type="molecule type" value="Genomic_DNA"/>
</dbReference>
<evidence type="ECO:0000313" key="2">
    <source>
        <dbReference type="Proteomes" id="UP000053097"/>
    </source>
</evidence>
<dbReference type="AlphaFoldDB" id="A0A026WXP5"/>
<dbReference type="Proteomes" id="UP000053097">
    <property type="component" value="Unassembled WGS sequence"/>
</dbReference>
<protein>
    <submittedName>
        <fullName evidence="1">Uncharacterized protein</fullName>
    </submittedName>
</protein>
<accession>A0A026WXP5</accession>